<dbReference type="PANTHER" id="PTHR22684:SF0">
    <property type="entry name" value="RIBOSOME QUALITY CONTROL COMPLEX SUBUNIT TCF25"/>
    <property type="match status" value="1"/>
</dbReference>
<feature type="compositionally biased region" description="Low complexity" evidence="1">
    <location>
        <begin position="19"/>
        <end position="40"/>
    </location>
</feature>
<dbReference type="Pfam" id="PF04910">
    <property type="entry name" value="Tcf25"/>
    <property type="match status" value="1"/>
</dbReference>
<comment type="caution">
    <text evidence="2">The sequence shown here is derived from an EMBL/GenBank/DDBJ whole genome shotgun (WGS) entry which is preliminary data.</text>
</comment>
<feature type="compositionally biased region" description="Polar residues" evidence="1">
    <location>
        <begin position="104"/>
        <end position="119"/>
    </location>
</feature>
<dbReference type="AlphaFoldDB" id="A0AAV9IDI0"/>
<feature type="region of interest" description="Disordered" evidence="1">
    <location>
        <begin position="579"/>
        <end position="604"/>
    </location>
</feature>
<feature type="compositionally biased region" description="Acidic residues" evidence="1">
    <location>
        <begin position="56"/>
        <end position="66"/>
    </location>
</feature>
<organism evidence="2 3">
    <name type="scientific">Galdieria yellowstonensis</name>
    <dbReference type="NCBI Taxonomy" id="3028027"/>
    <lineage>
        <taxon>Eukaryota</taxon>
        <taxon>Rhodophyta</taxon>
        <taxon>Bangiophyceae</taxon>
        <taxon>Galdieriales</taxon>
        <taxon>Galdieriaceae</taxon>
        <taxon>Galdieria</taxon>
    </lineage>
</organism>
<evidence type="ECO:0008006" key="4">
    <source>
        <dbReference type="Google" id="ProtNLM"/>
    </source>
</evidence>
<name>A0AAV9IDI0_9RHOD</name>
<dbReference type="PANTHER" id="PTHR22684">
    <property type="entry name" value="NULP1-RELATED"/>
    <property type="match status" value="1"/>
</dbReference>
<evidence type="ECO:0000256" key="1">
    <source>
        <dbReference type="SAM" id="MobiDB-lite"/>
    </source>
</evidence>
<sequence length="604" mass="69613">MSRRQLRRLENEWKKSLSTTTTTPQQQQQDEEPQVFQQPVKSPFVLLNSSISSITEELEESVEEGEASDKEGNNDTLEVKNSSRVKTKPKKKKKKSKNKKKTDANNGKTWQVDSNPSEFSLSSHEEQVVERGLPKAFWVDVPRLHSKHEIRKLFGSSVEVLQDSRNKRAVRGRSGRASALSSGSRFVSSNWTGARHKSLLVSPQEDWLGTPRDLKLTFVEEDISGNKWFRYDLEGIFDTTMNEFENIVAVGDPSLLVDFVNRYPYHVEALVRLSESYELMGEPERCVHLLERAIYILEGAWPANFKPFDGSCRLRFEQGSNYLLFVVLFRYSHALIRRGLYQTSLQVTKLLYNLDWESDPMGTLLYMDSVAILTGDYVFVVNSYESAYHVRLDLLPNYRLDYALAKFYLGHDDANRELRNAILTFPNTVLMMLETWKWELDETYLNILESVCTTVNNNEMLDKISRVFVSVAESIWNRAEVKNWFLQGVMTACSWIEEENHRDYPTTNRFDSLDCSLFSQVGVADFVHGSHSLPANLVQQPIGFAQEEVSFGDDQEEEEDYPSLWTSLVENLLGFHIHHPHSDDHHDNNNNNNNNNNDSDHPQE</sequence>
<feature type="compositionally biased region" description="Basic residues" evidence="1">
    <location>
        <begin position="83"/>
        <end position="100"/>
    </location>
</feature>
<feature type="region of interest" description="Disordered" evidence="1">
    <location>
        <begin position="1"/>
        <end position="41"/>
    </location>
</feature>
<dbReference type="Proteomes" id="UP001300502">
    <property type="component" value="Unassembled WGS sequence"/>
</dbReference>
<proteinExistence type="predicted"/>
<evidence type="ECO:0000313" key="2">
    <source>
        <dbReference type="EMBL" id="KAK4525266.1"/>
    </source>
</evidence>
<protein>
    <recommendedName>
        <fullName evidence="4">Transcription factor 25</fullName>
    </recommendedName>
</protein>
<dbReference type="InterPro" id="IPR006994">
    <property type="entry name" value="TCF25/Rqc1"/>
</dbReference>
<reference evidence="2 3" key="1">
    <citation type="submission" date="2022-07" db="EMBL/GenBank/DDBJ databases">
        <title>Genome-wide signatures of adaptation to extreme environments.</title>
        <authorList>
            <person name="Cho C.H."/>
            <person name="Yoon H.S."/>
        </authorList>
    </citation>
    <scope>NUCLEOTIDE SEQUENCE [LARGE SCALE GENOMIC DNA]</scope>
    <source>
        <strain evidence="2 3">108.79 E11</strain>
    </source>
</reference>
<evidence type="ECO:0000313" key="3">
    <source>
        <dbReference type="Proteomes" id="UP001300502"/>
    </source>
</evidence>
<keyword evidence="3" id="KW-1185">Reference proteome</keyword>
<accession>A0AAV9IDI0</accession>
<feature type="region of interest" description="Disordered" evidence="1">
    <location>
        <begin position="55"/>
        <end position="119"/>
    </location>
</feature>
<dbReference type="GO" id="GO:1990112">
    <property type="term" value="C:RQC complex"/>
    <property type="evidence" value="ECO:0007669"/>
    <property type="project" value="TreeGrafter"/>
</dbReference>
<gene>
    <name evidence="2" type="ORF">GAYE_SCF09G3174</name>
</gene>
<dbReference type="EMBL" id="JANCYU010000029">
    <property type="protein sequence ID" value="KAK4525266.1"/>
    <property type="molecule type" value="Genomic_DNA"/>
</dbReference>